<evidence type="ECO:0000313" key="3">
    <source>
        <dbReference type="Proteomes" id="UP000661858"/>
    </source>
</evidence>
<dbReference type="RefSeq" id="WP_201839299.1">
    <property type="nucleotide sequence ID" value="NZ_JAERRK010000013.1"/>
</dbReference>
<reference evidence="2" key="1">
    <citation type="submission" date="2021-01" db="EMBL/GenBank/DDBJ databases">
        <title>WGS of actinomycetes isolated from Thailand.</title>
        <authorList>
            <person name="Thawai C."/>
        </authorList>
    </citation>
    <scope>NUCLEOTIDE SEQUENCE</scope>
    <source>
        <strain evidence="2">RCU-197</strain>
    </source>
</reference>
<organism evidence="2 3">
    <name type="scientific">Streptomyces actinomycinicus</name>
    <dbReference type="NCBI Taxonomy" id="1695166"/>
    <lineage>
        <taxon>Bacteria</taxon>
        <taxon>Bacillati</taxon>
        <taxon>Actinomycetota</taxon>
        <taxon>Actinomycetes</taxon>
        <taxon>Kitasatosporales</taxon>
        <taxon>Streptomycetaceae</taxon>
        <taxon>Streptomyces</taxon>
    </lineage>
</organism>
<proteinExistence type="predicted"/>
<protein>
    <submittedName>
        <fullName evidence="2">DUF4935 domain-containing protein</fullName>
    </submittedName>
</protein>
<dbReference type="Proteomes" id="UP000661858">
    <property type="component" value="Unassembled WGS sequence"/>
</dbReference>
<dbReference type="AlphaFoldDB" id="A0A937EM65"/>
<name>A0A937EM65_9ACTN</name>
<evidence type="ECO:0000313" key="2">
    <source>
        <dbReference type="EMBL" id="MBL1084998.1"/>
    </source>
</evidence>
<accession>A0A937EM65</accession>
<evidence type="ECO:0000259" key="1">
    <source>
        <dbReference type="Pfam" id="PF16289"/>
    </source>
</evidence>
<keyword evidence="3" id="KW-1185">Reference proteome</keyword>
<dbReference type="EMBL" id="JAERRK010000013">
    <property type="protein sequence ID" value="MBL1084998.1"/>
    <property type="molecule type" value="Genomic_DNA"/>
</dbReference>
<comment type="caution">
    <text evidence="2">The sequence shown here is derived from an EMBL/GenBank/DDBJ whole genome shotgun (WGS) entry which is preliminary data.</text>
</comment>
<dbReference type="InterPro" id="IPR032557">
    <property type="entry name" value="DUF4935"/>
</dbReference>
<dbReference type="Pfam" id="PF16289">
    <property type="entry name" value="PIN_12"/>
    <property type="match status" value="1"/>
</dbReference>
<gene>
    <name evidence="2" type="ORF">JK359_24000</name>
</gene>
<sequence>MLRLLIDTSVWLDIAKRRDGQRIIVPLRVLMHQDKLEILAPSLILNEFERNRPRAEESVSVSIRDRFKAMRQDLQEYGDSQGGEWIEEMEHLIPHVSSRSLQNFSEISALLQSATRVEPGQSHFEAVVRRGLDKTAPLHLNKNSVADALLIELYATIARAAVDGVDQCVFATSNYQDFSVPNGDRRKPHPDLAPIFHDRSHYTYEVSGLVALLTELMGDEYEELGEEVEIVQEGTRSLIEIMDAEEEYFDRIWYTRSIARLAEKPEEQDAEKKGRERLEKKYGAENLLPENDWEFGFWNGKLAALRWVLGSEWDFLDL</sequence>
<feature type="domain" description="DUF4935" evidence="1">
    <location>
        <begin position="5"/>
        <end position="178"/>
    </location>
</feature>